<name>A0A1J4N3N9_9ACTN</name>
<organism evidence="1 2">
    <name type="scientific">Nocardioides luteus</name>
    <dbReference type="NCBI Taxonomy" id="1844"/>
    <lineage>
        <taxon>Bacteria</taxon>
        <taxon>Bacillati</taxon>
        <taxon>Actinomycetota</taxon>
        <taxon>Actinomycetes</taxon>
        <taxon>Propionibacteriales</taxon>
        <taxon>Nocardioidaceae</taxon>
        <taxon>Nocardioides</taxon>
    </lineage>
</organism>
<dbReference type="Proteomes" id="UP000033772">
    <property type="component" value="Unassembled WGS sequence"/>
</dbReference>
<comment type="caution">
    <text evidence="1">The sequence shown here is derived from an EMBL/GenBank/DDBJ whole genome shotgun (WGS) entry which is preliminary data.</text>
</comment>
<dbReference type="AlphaFoldDB" id="A0A1J4N3N9"/>
<proteinExistence type="predicted"/>
<evidence type="ECO:0000313" key="2">
    <source>
        <dbReference type="Proteomes" id="UP000033772"/>
    </source>
</evidence>
<reference evidence="1" key="1">
    <citation type="submission" date="2016-10" db="EMBL/GenBank/DDBJ databases">
        <title>Draft Genome Sequence of Nocardioides luteus Strain BAFB, an Alkane-Degrading Bacterium Isolated from JP-7 Polluted Soil.</title>
        <authorList>
            <person name="Brown L."/>
            <person name="Ruiz O.N."/>
            <person name="Gunasekera T."/>
        </authorList>
    </citation>
    <scope>NUCLEOTIDE SEQUENCE [LARGE SCALE GENOMIC DNA]</scope>
    <source>
        <strain evidence="1">BAFB</strain>
    </source>
</reference>
<keyword evidence="2" id="KW-1185">Reference proteome</keyword>
<dbReference type="OrthoDB" id="3784065at2"/>
<gene>
    <name evidence="1" type="ORF">UG56_019110</name>
</gene>
<sequence>MNVEIVAPQVKTAANSIGTAADAVAGLDLEGPMGKVASALPGSTSAGAANGLKTEWKSDKDKWVKDARDHKTTTVTDADAIVEADTITAQQARYREAMIGRD</sequence>
<protein>
    <recommendedName>
        <fullName evidence="3">Excreted virulence factor EspC (Type VII ESX diderm)</fullName>
    </recommendedName>
</protein>
<accession>A0A1J4N3N9</accession>
<dbReference type="RefSeq" id="WP_045550095.1">
    <property type="nucleotide sequence ID" value="NZ_JZDQ02000028.1"/>
</dbReference>
<dbReference type="EMBL" id="JZDQ02000028">
    <property type="protein sequence ID" value="OIJ25176.1"/>
    <property type="molecule type" value="Genomic_DNA"/>
</dbReference>
<evidence type="ECO:0000313" key="1">
    <source>
        <dbReference type="EMBL" id="OIJ25176.1"/>
    </source>
</evidence>
<dbReference type="STRING" id="1844.UG56_019110"/>
<evidence type="ECO:0008006" key="3">
    <source>
        <dbReference type="Google" id="ProtNLM"/>
    </source>
</evidence>